<keyword evidence="1" id="KW-0175">Coiled coil</keyword>
<feature type="coiled-coil region" evidence="1">
    <location>
        <begin position="97"/>
        <end position="124"/>
    </location>
</feature>
<proteinExistence type="predicted"/>
<feature type="chain" id="PRO_5041229198" evidence="2">
    <location>
        <begin position="32"/>
        <end position="172"/>
    </location>
</feature>
<keyword evidence="4" id="KW-1185">Reference proteome</keyword>
<evidence type="ECO:0000256" key="1">
    <source>
        <dbReference type="SAM" id="Coils"/>
    </source>
</evidence>
<feature type="signal peptide" evidence="2">
    <location>
        <begin position="1"/>
        <end position="31"/>
    </location>
</feature>
<dbReference type="PANTHER" id="PTHR37161:SF3">
    <property type="entry name" value="HDC10475"/>
    <property type="match status" value="1"/>
</dbReference>
<comment type="caution">
    <text evidence="3">The sequence shown here is derived from an EMBL/GenBank/DDBJ whole genome shotgun (WGS) entry which is preliminary data.</text>
</comment>
<dbReference type="AlphaFoldDB" id="A0AA38IZE0"/>
<gene>
    <name evidence="3" type="ORF">Zmor_001575</name>
</gene>
<reference evidence="3" key="1">
    <citation type="journal article" date="2023" name="G3 (Bethesda)">
        <title>Whole genome assemblies of Zophobas morio and Tenebrio molitor.</title>
        <authorList>
            <person name="Kaur S."/>
            <person name="Stinson S.A."/>
            <person name="diCenzo G.C."/>
        </authorList>
    </citation>
    <scope>NUCLEOTIDE SEQUENCE</scope>
    <source>
        <strain evidence="3">QUZm001</strain>
    </source>
</reference>
<accession>A0AA38IZE0</accession>
<evidence type="ECO:0000313" key="4">
    <source>
        <dbReference type="Proteomes" id="UP001168821"/>
    </source>
</evidence>
<dbReference type="Proteomes" id="UP001168821">
    <property type="component" value="Unassembled WGS sequence"/>
</dbReference>
<evidence type="ECO:0000313" key="3">
    <source>
        <dbReference type="EMBL" id="KAJ3666120.1"/>
    </source>
</evidence>
<dbReference type="PANTHER" id="PTHR37161">
    <property type="entry name" value="HDC10475"/>
    <property type="match status" value="1"/>
</dbReference>
<keyword evidence="2" id="KW-0732">Signal</keyword>
<sequence length="172" mass="18704">MKRKSGYSNKDLGMLLEALIVLLGCAAQVRTTKNPFIEAAKLGSLAQSSALHAQNLVVNQQVAANHAAFTIKNDLAQTALTAAAAARAAVTGKKLHILALQERLKEAEQVLEAEIEQYEYLKDVEATFSKAAEESQSQADTIQRILEFVKNNTCKNEDLNSDGWISFGTGFH</sequence>
<dbReference type="EMBL" id="JALNTZ010000001">
    <property type="protein sequence ID" value="KAJ3666120.1"/>
    <property type="molecule type" value="Genomic_DNA"/>
</dbReference>
<evidence type="ECO:0000256" key="2">
    <source>
        <dbReference type="SAM" id="SignalP"/>
    </source>
</evidence>
<protein>
    <submittedName>
        <fullName evidence="3">Uncharacterized protein</fullName>
    </submittedName>
</protein>
<name>A0AA38IZE0_9CUCU</name>
<dbReference type="Pfam" id="PF05335">
    <property type="entry name" value="DUF745"/>
    <property type="match status" value="1"/>
</dbReference>
<organism evidence="3 4">
    <name type="scientific">Zophobas morio</name>
    <dbReference type="NCBI Taxonomy" id="2755281"/>
    <lineage>
        <taxon>Eukaryota</taxon>
        <taxon>Metazoa</taxon>
        <taxon>Ecdysozoa</taxon>
        <taxon>Arthropoda</taxon>
        <taxon>Hexapoda</taxon>
        <taxon>Insecta</taxon>
        <taxon>Pterygota</taxon>
        <taxon>Neoptera</taxon>
        <taxon>Endopterygota</taxon>
        <taxon>Coleoptera</taxon>
        <taxon>Polyphaga</taxon>
        <taxon>Cucujiformia</taxon>
        <taxon>Tenebrionidae</taxon>
        <taxon>Zophobas</taxon>
    </lineage>
</organism>
<dbReference type="InterPro" id="IPR007999">
    <property type="entry name" value="DUF745"/>
</dbReference>